<keyword evidence="3" id="KW-0408">Iron</keyword>
<dbReference type="EMBL" id="CP000859">
    <property type="protein sequence ID" value="ABW67544.1"/>
    <property type="molecule type" value="Genomic_DNA"/>
</dbReference>
<keyword evidence="8" id="KW-1185">Reference proteome</keyword>
<dbReference type="PROSITE" id="PS00201">
    <property type="entry name" value="FLAVODOXIN"/>
    <property type="match status" value="1"/>
</dbReference>
<comment type="cofactor">
    <cofactor evidence="1">
        <name>FMN</name>
        <dbReference type="ChEBI" id="CHEBI:58210"/>
    </cofactor>
</comment>
<dbReference type="GO" id="GO:0051536">
    <property type="term" value="F:iron-sulfur cluster binding"/>
    <property type="evidence" value="ECO:0007669"/>
    <property type="project" value="UniProtKB-KW"/>
</dbReference>
<dbReference type="InterPro" id="IPR047964">
    <property type="entry name" value="EFR1-like"/>
</dbReference>
<dbReference type="InterPro" id="IPR001226">
    <property type="entry name" value="Flavodoxin_CS"/>
</dbReference>
<evidence type="ECO:0000259" key="5">
    <source>
        <dbReference type="PROSITE" id="PS50902"/>
    </source>
</evidence>
<dbReference type="Gene3D" id="3.40.50.360">
    <property type="match status" value="1"/>
</dbReference>
<dbReference type="PROSITE" id="PS51379">
    <property type="entry name" value="4FE4S_FER_2"/>
    <property type="match status" value="1"/>
</dbReference>
<dbReference type="KEGG" id="dol:Dole_1740"/>
<dbReference type="Gene3D" id="3.30.70.20">
    <property type="match status" value="1"/>
</dbReference>
<dbReference type="Proteomes" id="UP000008561">
    <property type="component" value="Chromosome"/>
</dbReference>
<dbReference type="InterPro" id="IPR029039">
    <property type="entry name" value="Flavoprotein-like_sf"/>
</dbReference>
<keyword evidence="4" id="KW-0411">Iron-sulfur</keyword>
<evidence type="ECO:0000256" key="2">
    <source>
        <dbReference type="ARBA" id="ARBA00022723"/>
    </source>
</evidence>
<evidence type="ECO:0000313" key="8">
    <source>
        <dbReference type="Proteomes" id="UP000008561"/>
    </source>
</evidence>
<dbReference type="eggNOG" id="COG0426">
    <property type="taxonomic scope" value="Bacteria"/>
</dbReference>
<dbReference type="eggNOG" id="COG1145">
    <property type="taxonomic scope" value="Bacteria"/>
</dbReference>
<dbReference type="HOGENOM" id="CLU_069541_0_0_7"/>
<gene>
    <name evidence="7" type="ordered locus">Dole_1740</name>
</gene>
<dbReference type="Pfam" id="PF13237">
    <property type="entry name" value="Fer4_10"/>
    <property type="match status" value="1"/>
</dbReference>
<dbReference type="InterPro" id="IPR017900">
    <property type="entry name" value="4Fe4S_Fe_S_CS"/>
</dbReference>
<evidence type="ECO:0000256" key="3">
    <source>
        <dbReference type="ARBA" id="ARBA00023004"/>
    </source>
</evidence>
<dbReference type="GO" id="GO:0009055">
    <property type="term" value="F:electron transfer activity"/>
    <property type="evidence" value="ECO:0007669"/>
    <property type="project" value="InterPro"/>
</dbReference>
<dbReference type="SUPFAM" id="SSF52218">
    <property type="entry name" value="Flavoproteins"/>
    <property type="match status" value="1"/>
</dbReference>
<dbReference type="RefSeq" id="WP_012175160.1">
    <property type="nucleotide sequence ID" value="NC_009943.1"/>
</dbReference>
<dbReference type="OrthoDB" id="9798098at2"/>
<proteinExistence type="predicted"/>
<evidence type="ECO:0000256" key="4">
    <source>
        <dbReference type="ARBA" id="ARBA00023014"/>
    </source>
</evidence>
<feature type="domain" description="Flavodoxin-like" evidence="5">
    <location>
        <begin position="6"/>
        <end position="160"/>
    </location>
</feature>
<dbReference type="SUPFAM" id="SSF54862">
    <property type="entry name" value="4Fe-4S ferredoxins"/>
    <property type="match status" value="1"/>
</dbReference>
<dbReference type="GO" id="GO:0010181">
    <property type="term" value="F:FMN binding"/>
    <property type="evidence" value="ECO:0007669"/>
    <property type="project" value="InterPro"/>
</dbReference>
<evidence type="ECO:0000256" key="1">
    <source>
        <dbReference type="ARBA" id="ARBA00001917"/>
    </source>
</evidence>
<dbReference type="InterPro" id="IPR008254">
    <property type="entry name" value="Flavodoxin/NO_synth"/>
</dbReference>
<feature type="domain" description="4Fe-4S ferredoxin-type" evidence="6">
    <location>
        <begin position="201"/>
        <end position="230"/>
    </location>
</feature>
<protein>
    <submittedName>
        <fullName evidence="7">4Fe-4S ferredoxin iron-sulfur binding domain protein</fullName>
    </submittedName>
</protein>
<dbReference type="PROSITE" id="PS00198">
    <property type="entry name" value="4FE4S_FER_1"/>
    <property type="match status" value="2"/>
</dbReference>
<dbReference type="GO" id="GO:0046872">
    <property type="term" value="F:metal ion binding"/>
    <property type="evidence" value="ECO:0007669"/>
    <property type="project" value="UniProtKB-KW"/>
</dbReference>
<reference evidence="7 8" key="1">
    <citation type="submission" date="2007-10" db="EMBL/GenBank/DDBJ databases">
        <title>Complete sequence of Desulfococcus oleovorans Hxd3.</title>
        <authorList>
            <consortium name="US DOE Joint Genome Institute"/>
            <person name="Copeland A."/>
            <person name="Lucas S."/>
            <person name="Lapidus A."/>
            <person name="Barry K."/>
            <person name="Glavina del Rio T."/>
            <person name="Dalin E."/>
            <person name="Tice H."/>
            <person name="Pitluck S."/>
            <person name="Kiss H."/>
            <person name="Brettin T."/>
            <person name="Bruce D."/>
            <person name="Detter J.C."/>
            <person name="Han C."/>
            <person name="Schmutz J."/>
            <person name="Larimer F."/>
            <person name="Land M."/>
            <person name="Hauser L."/>
            <person name="Kyrpides N."/>
            <person name="Kim E."/>
            <person name="Wawrik B."/>
            <person name="Richardson P."/>
        </authorList>
    </citation>
    <scope>NUCLEOTIDE SEQUENCE [LARGE SCALE GENOMIC DNA]</scope>
    <source>
        <strain evidence="8">DSM 6200 / JCM 39069 / Hxd3</strain>
    </source>
</reference>
<dbReference type="PROSITE" id="PS50902">
    <property type="entry name" value="FLAVODOXIN_LIKE"/>
    <property type="match status" value="1"/>
</dbReference>
<dbReference type="NCBIfam" id="NF038196">
    <property type="entry name" value="ferrodoxin_EFR1"/>
    <property type="match status" value="1"/>
</dbReference>
<accession>A9A0R9</accession>
<sequence>MNQQTVYIVYFSPAGTTRMVAQALAHEASTAGYPVVSLDLASRSTDVKVVQSRISKGDILFAGTPVYANHPVPVVMDFLAGLSETEGAYAAPFVTFGAVSSGVALREMATMAKEKKMTVLGGIKVAARHSMLWQSDAPLGKGRPDEKDMAEVARFAQAVMGKASADGKAGPLPEDALNYQRQEVQEAAKAAGLHVIKPMLLPFDVNIDACTQCGLCVENCPTANITLEEGPVFADRCVVCFNCVRVCEPGAISSKVLPFIEADLHKRLDFFREPAETVAFV</sequence>
<organism evidence="7 8">
    <name type="scientific">Desulfosudis oleivorans (strain DSM 6200 / JCM 39069 / Hxd3)</name>
    <name type="common">Desulfococcus oleovorans</name>
    <dbReference type="NCBI Taxonomy" id="96561"/>
    <lineage>
        <taxon>Bacteria</taxon>
        <taxon>Pseudomonadati</taxon>
        <taxon>Thermodesulfobacteriota</taxon>
        <taxon>Desulfobacteria</taxon>
        <taxon>Desulfobacterales</taxon>
        <taxon>Desulfosudaceae</taxon>
        <taxon>Desulfosudis</taxon>
    </lineage>
</organism>
<dbReference type="STRING" id="96561.Dole_1740"/>
<name>A9A0R9_DESOH</name>
<keyword evidence="2" id="KW-0479">Metal-binding</keyword>
<dbReference type="AlphaFoldDB" id="A9A0R9"/>
<evidence type="ECO:0000313" key="7">
    <source>
        <dbReference type="EMBL" id="ABW67544.1"/>
    </source>
</evidence>
<dbReference type="InterPro" id="IPR017896">
    <property type="entry name" value="4Fe4S_Fe-S-bd"/>
</dbReference>
<evidence type="ECO:0000259" key="6">
    <source>
        <dbReference type="PROSITE" id="PS51379"/>
    </source>
</evidence>